<gene>
    <name evidence="6" type="ORF">C1I92_00735</name>
</gene>
<evidence type="ECO:0000313" key="6">
    <source>
        <dbReference type="EMBL" id="PZF86730.1"/>
    </source>
</evidence>
<sequence>MTGTVVVAVAAPLWVTAEAARAGADFDPASFPSYRAWLRELMGRHRTLRGRLDSVALRGEPVRVLDRPGDGVVTVELPEQPNGRSGYVGHVRAAHLGPDRRRAVTHVVAPANGPAAGLAAGSTVQLLGPPVGGAAPVLLPSGERTTCPAAALRPLGPPAPAPELLRIATGFLGVPYVWGGTDDAGIDCSGLVHLAARIGGHRVPRDAHLQWADTRIDADWGDLRPGDLLFFGAGASLDGIDHVGLYAGGGRMLHAPEEGRAVTLEPLSDRARRRAVAFGRLATAA</sequence>
<reference evidence="6 7" key="1">
    <citation type="submission" date="2018-01" db="EMBL/GenBank/DDBJ databases">
        <title>Draft genome sequence of Jiangella sp. GTF31.</title>
        <authorList>
            <person name="Sahin N."/>
            <person name="Ay H."/>
            <person name="Saygin H."/>
        </authorList>
    </citation>
    <scope>NUCLEOTIDE SEQUENCE [LARGE SCALE GENOMIC DNA]</scope>
    <source>
        <strain evidence="6 7">GTF31</strain>
    </source>
</reference>
<keyword evidence="4" id="KW-0788">Thiol protease</keyword>
<dbReference type="SUPFAM" id="SSF54001">
    <property type="entry name" value="Cysteine proteinases"/>
    <property type="match status" value="1"/>
</dbReference>
<dbReference type="EMBL" id="POTW01000001">
    <property type="protein sequence ID" value="PZF86730.1"/>
    <property type="molecule type" value="Genomic_DNA"/>
</dbReference>
<dbReference type="RefSeq" id="WP_111252729.1">
    <property type="nucleotide sequence ID" value="NZ_POTW01000001.1"/>
</dbReference>
<keyword evidence="2" id="KW-0645">Protease</keyword>
<evidence type="ECO:0000313" key="7">
    <source>
        <dbReference type="Proteomes" id="UP000248764"/>
    </source>
</evidence>
<dbReference type="InterPro" id="IPR038765">
    <property type="entry name" value="Papain-like_cys_pep_sf"/>
</dbReference>
<dbReference type="InterPro" id="IPR051202">
    <property type="entry name" value="Peptidase_C40"/>
</dbReference>
<dbReference type="PANTHER" id="PTHR47053">
    <property type="entry name" value="MUREIN DD-ENDOPEPTIDASE MEPH-RELATED"/>
    <property type="match status" value="1"/>
</dbReference>
<name>A0A2W2BN61_9ACTN</name>
<feature type="domain" description="NlpC/P60" evidence="5">
    <location>
        <begin position="158"/>
        <end position="282"/>
    </location>
</feature>
<evidence type="ECO:0000256" key="1">
    <source>
        <dbReference type="ARBA" id="ARBA00007074"/>
    </source>
</evidence>
<comment type="caution">
    <text evidence="6">The sequence shown here is derived from an EMBL/GenBank/DDBJ whole genome shotgun (WGS) entry which is preliminary data.</text>
</comment>
<dbReference type="Pfam" id="PF00877">
    <property type="entry name" value="NLPC_P60"/>
    <property type="match status" value="1"/>
</dbReference>
<dbReference type="PANTHER" id="PTHR47053:SF1">
    <property type="entry name" value="MUREIN DD-ENDOPEPTIDASE MEPH-RELATED"/>
    <property type="match status" value="1"/>
</dbReference>
<dbReference type="AlphaFoldDB" id="A0A2W2BN61"/>
<evidence type="ECO:0000256" key="4">
    <source>
        <dbReference type="ARBA" id="ARBA00022807"/>
    </source>
</evidence>
<dbReference type="Gene3D" id="3.90.1720.10">
    <property type="entry name" value="endopeptidase domain like (from Nostoc punctiforme)"/>
    <property type="match status" value="1"/>
</dbReference>
<dbReference type="Proteomes" id="UP000248764">
    <property type="component" value="Unassembled WGS sequence"/>
</dbReference>
<evidence type="ECO:0000259" key="5">
    <source>
        <dbReference type="PROSITE" id="PS51935"/>
    </source>
</evidence>
<protein>
    <recommendedName>
        <fullName evidence="5">NlpC/P60 domain-containing protein</fullName>
    </recommendedName>
</protein>
<evidence type="ECO:0000256" key="3">
    <source>
        <dbReference type="ARBA" id="ARBA00022801"/>
    </source>
</evidence>
<comment type="similarity">
    <text evidence="1">Belongs to the peptidase C40 family.</text>
</comment>
<accession>A0A2W2BN61</accession>
<dbReference type="GO" id="GO:0006508">
    <property type="term" value="P:proteolysis"/>
    <property type="evidence" value="ECO:0007669"/>
    <property type="project" value="UniProtKB-KW"/>
</dbReference>
<keyword evidence="3" id="KW-0378">Hydrolase</keyword>
<keyword evidence="7" id="KW-1185">Reference proteome</keyword>
<proteinExistence type="inferred from homology"/>
<organism evidence="6 7">
    <name type="scientific">Jiangella anatolica</name>
    <dbReference type="NCBI Taxonomy" id="2670374"/>
    <lineage>
        <taxon>Bacteria</taxon>
        <taxon>Bacillati</taxon>
        <taxon>Actinomycetota</taxon>
        <taxon>Actinomycetes</taxon>
        <taxon>Jiangellales</taxon>
        <taxon>Jiangellaceae</taxon>
        <taxon>Jiangella</taxon>
    </lineage>
</organism>
<dbReference type="GO" id="GO:0008234">
    <property type="term" value="F:cysteine-type peptidase activity"/>
    <property type="evidence" value="ECO:0007669"/>
    <property type="project" value="UniProtKB-KW"/>
</dbReference>
<dbReference type="InterPro" id="IPR000064">
    <property type="entry name" value="NLP_P60_dom"/>
</dbReference>
<dbReference type="PROSITE" id="PS51935">
    <property type="entry name" value="NLPC_P60"/>
    <property type="match status" value="1"/>
</dbReference>
<evidence type="ECO:0000256" key="2">
    <source>
        <dbReference type="ARBA" id="ARBA00022670"/>
    </source>
</evidence>